<keyword evidence="5 13" id="KW-0349">Heme</keyword>
<evidence type="ECO:0000256" key="6">
    <source>
        <dbReference type="ARBA" id="ARBA00022692"/>
    </source>
</evidence>
<dbReference type="Pfam" id="PF00067">
    <property type="entry name" value="p450"/>
    <property type="match status" value="1"/>
</dbReference>
<sequence length="506" mass="57611">MATSSPTIGFCLIMLWFGWRLRQIFNYSREFRRKGVTVIEYPSWLGRLVSRVRYLFKCPHILLQCYDPVYPVALPTPGPYLIHVSSKTHIEELSQAPEDTLSLHAFSKDLLQARYTMDGLDFDDDMSENGAIHSRVLGVLLKNHLDHLQPALGAIISAATTQYLIEGSHPAHDWREVNSFEFMTRIVTHANAFVFFGAQLAGNPDFIQVAMKYPHDLFIKAELLRFLPESIRPYVAKALKRSFSTPEKLVAYLMPLVEQRIKETLAGGGQPYFDLIQFFIDSSRRKGMWSAHKIVQVIMGVWFASVHQPALTLVSILDDLHAHPDAARLIQEEVSTLTDEDKILAHIESLPLLDSFLKESARLHPSDSITARRKAVKPFTFSDGTKIEKDDVVCIPLEAFMKDQKRYASGQQFDAFRHISAESTTSQNRFSETSKDFPLWGLGRHACPGRYYASRLMKLTVVHLLTQYETDRAGEDTRQSRFFSWRTSILPGSACKIRIRRKAASS</sequence>
<evidence type="ECO:0000313" key="16">
    <source>
        <dbReference type="Proteomes" id="UP000240883"/>
    </source>
</evidence>
<dbReference type="OrthoDB" id="1844152at2759"/>
<accession>A0A2T2N363</accession>
<evidence type="ECO:0000256" key="11">
    <source>
        <dbReference type="ARBA" id="ARBA00023033"/>
    </source>
</evidence>
<keyword evidence="10 13" id="KW-0408">Iron</keyword>
<evidence type="ECO:0000256" key="7">
    <source>
        <dbReference type="ARBA" id="ARBA00022723"/>
    </source>
</evidence>
<evidence type="ECO:0000256" key="13">
    <source>
        <dbReference type="PIRSR" id="PIRSR602403-1"/>
    </source>
</evidence>
<keyword evidence="8" id="KW-1133">Transmembrane helix</keyword>
<dbReference type="InterPro" id="IPR001128">
    <property type="entry name" value="Cyt_P450"/>
</dbReference>
<comment type="pathway">
    <text evidence="3">Mycotoxin biosynthesis.</text>
</comment>
<dbReference type="CDD" id="cd11041">
    <property type="entry name" value="CYP503A1-like"/>
    <property type="match status" value="1"/>
</dbReference>
<keyword evidence="12" id="KW-0472">Membrane</keyword>
<keyword evidence="7 13" id="KW-0479">Metal-binding</keyword>
<reference evidence="15 16" key="1">
    <citation type="journal article" date="2018" name="Front. Microbiol.">
        <title>Genome-Wide Analysis of Corynespora cassiicola Leaf Fall Disease Putative Effectors.</title>
        <authorList>
            <person name="Lopez D."/>
            <person name="Ribeiro S."/>
            <person name="Label P."/>
            <person name="Fumanal B."/>
            <person name="Venisse J.S."/>
            <person name="Kohler A."/>
            <person name="de Oliveira R.R."/>
            <person name="Labutti K."/>
            <person name="Lipzen A."/>
            <person name="Lail K."/>
            <person name="Bauer D."/>
            <person name="Ohm R.A."/>
            <person name="Barry K.W."/>
            <person name="Spatafora J."/>
            <person name="Grigoriev I.V."/>
            <person name="Martin F.M."/>
            <person name="Pujade-Renaud V."/>
        </authorList>
    </citation>
    <scope>NUCLEOTIDE SEQUENCE [LARGE SCALE GENOMIC DNA]</scope>
    <source>
        <strain evidence="15 16">Philippines</strain>
    </source>
</reference>
<dbReference type="EMBL" id="KZ678153">
    <property type="protein sequence ID" value="PSN59696.1"/>
    <property type="molecule type" value="Genomic_DNA"/>
</dbReference>
<dbReference type="GO" id="GO:0005506">
    <property type="term" value="F:iron ion binding"/>
    <property type="evidence" value="ECO:0007669"/>
    <property type="project" value="InterPro"/>
</dbReference>
<dbReference type="SUPFAM" id="SSF48264">
    <property type="entry name" value="Cytochrome P450"/>
    <property type="match status" value="1"/>
</dbReference>
<dbReference type="STRING" id="1448308.A0A2T2N363"/>
<keyword evidence="9 14" id="KW-0560">Oxidoreductase</keyword>
<evidence type="ECO:0000256" key="8">
    <source>
        <dbReference type="ARBA" id="ARBA00022989"/>
    </source>
</evidence>
<dbReference type="PROSITE" id="PS00086">
    <property type="entry name" value="CYTOCHROME_P450"/>
    <property type="match status" value="1"/>
</dbReference>
<dbReference type="PANTHER" id="PTHR46206">
    <property type="entry name" value="CYTOCHROME P450"/>
    <property type="match status" value="1"/>
</dbReference>
<evidence type="ECO:0000313" key="15">
    <source>
        <dbReference type="EMBL" id="PSN59696.1"/>
    </source>
</evidence>
<evidence type="ECO:0000256" key="14">
    <source>
        <dbReference type="RuleBase" id="RU000461"/>
    </source>
</evidence>
<keyword evidence="11 14" id="KW-0503">Monooxygenase</keyword>
<comment type="similarity">
    <text evidence="4 14">Belongs to the cytochrome P450 family.</text>
</comment>
<organism evidence="15 16">
    <name type="scientific">Corynespora cassiicola Philippines</name>
    <dbReference type="NCBI Taxonomy" id="1448308"/>
    <lineage>
        <taxon>Eukaryota</taxon>
        <taxon>Fungi</taxon>
        <taxon>Dikarya</taxon>
        <taxon>Ascomycota</taxon>
        <taxon>Pezizomycotina</taxon>
        <taxon>Dothideomycetes</taxon>
        <taxon>Pleosporomycetidae</taxon>
        <taxon>Pleosporales</taxon>
        <taxon>Corynesporascaceae</taxon>
        <taxon>Corynespora</taxon>
    </lineage>
</organism>
<evidence type="ECO:0000256" key="2">
    <source>
        <dbReference type="ARBA" id="ARBA00004370"/>
    </source>
</evidence>
<evidence type="ECO:0000256" key="5">
    <source>
        <dbReference type="ARBA" id="ARBA00022617"/>
    </source>
</evidence>
<dbReference type="Proteomes" id="UP000240883">
    <property type="component" value="Unassembled WGS sequence"/>
</dbReference>
<gene>
    <name evidence="15" type="ORF">BS50DRAFT_579725</name>
</gene>
<feature type="binding site" description="axial binding residue" evidence="13">
    <location>
        <position position="447"/>
    </location>
    <ligand>
        <name>heme</name>
        <dbReference type="ChEBI" id="CHEBI:30413"/>
    </ligand>
    <ligandPart>
        <name>Fe</name>
        <dbReference type="ChEBI" id="CHEBI:18248"/>
    </ligandPart>
</feature>
<dbReference type="GO" id="GO:0016020">
    <property type="term" value="C:membrane"/>
    <property type="evidence" value="ECO:0007669"/>
    <property type="project" value="UniProtKB-SubCell"/>
</dbReference>
<dbReference type="Gene3D" id="1.10.630.10">
    <property type="entry name" value="Cytochrome P450"/>
    <property type="match status" value="1"/>
</dbReference>
<protein>
    <submittedName>
        <fullName evidence="15">Cytochrome P450</fullName>
    </submittedName>
</protein>
<evidence type="ECO:0000256" key="4">
    <source>
        <dbReference type="ARBA" id="ARBA00010617"/>
    </source>
</evidence>
<name>A0A2T2N363_CORCC</name>
<dbReference type="PRINTS" id="PR00465">
    <property type="entry name" value="EP450IV"/>
</dbReference>
<evidence type="ECO:0000256" key="9">
    <source>
        <dbReference type="ARBA" id="ARBA00023002"/>
    </source>
</evidence>
<dbReference type="InterPro" id="IPR036396">
    <property type="entry name" value="Cyt_P450_sf"/>
</dbReference>
<dbReference type="InterPro" id="IPR002403">
    <property type="entry name" value="Cyt_P450_E_grp-IV"/>
</dbReference>
<proteinExistence type="inferred from homology"/>
<evidence type="ECO:0000256" key="1">
    <source>
        <dbReference type="ARBA" id="ARBA00001971"/>
    </source>
</evidence>
<dbReference type="GO" id="GO:0004497">
    <property type="term" value="F:monooxygenase activity"/>
    <property type="evidence" value="ECO:0007669"/>
    <property type="project" value="UniProtKB-KW"/>
</dbReference>
<keyword evidence="16" id="KW-1185">Reference proteome</keyword>
<keyword evidence="6" id="KW-0812">Transmembrane</keyword>
<evidence type="ECO:0000256" key="3">
    <source>
        <dbReference type="ARBA" id="ARBA00004685"/>
    </source>
</evidence>
<comment type="cofactor">
    <cofactor evidence="1 13">
        <name>heme</name>
        <dbReference type="ChEBI" id="CHEBI:30413"/>
    </cofactor>
</comment>
<dbReference type="PANTHER" id="PTHR46206:SF5">
    <property type="entry name" value="P450, PUTATIVE (EUROFUNG)-RELATED"/>
    <property type="match status" value="1"/>
</dbReference>
<evidence type="ECO:0000256" key="12">
    <source>
        <dbReference type="ARBA" id="ARBA00023136"/>
    </source>
</evidence>
<comment type="subcellular location">
    <subcellularLocation>
        <location evidence="2">Membrane</location>
    </subcellularLocation>
</comment>
<dbReference type="InterPro" id="IPR017972">
    <property type="entry name" value="Cyt_P450_CS"/>
</dbReference>
<evidence type="ECO:0000256" key="10">
    <source>
        <dbReference type="ARBA" id="ARBA00023004"/>
    </source>
</evidence>
<dbReference type="GO" id="GO:0016705">
    <property type="term" value="F:oxidoreductase activity, acting on paired donors, with incorporation or reduction of molecular oxygen"/>
    <property type="evidence" value="ECO:0007669"/>
    <property type="project" value="InterPro"/>
</dbReference>
<dbReference type="AlphaFoldDB" id="A0A2T2N363"/>
<dbReference type="GO" id="GO:0020037">
    <property type="term" value="F:heme binding"/>
    <property type="evidence" value="ECO:0007669"/>
    <property type="project" value="InterPro"/>
</dbReference>